<protein>
    <submittedName>
        <fullName evidence="1">Uncharacterized protein</fullName>
    </submittedName>
</protein>
<sequence length="210" mass="23894">MTFAKDKTQAKNYLAVIHELANYSPGSSTDRILECLSVLPAHDEESRASILETSEGKNLPNRLVGIIKIFRIIHSKRQEVHSFYETAMSKYGTINSLTAKRKPTDDEARIKQVLTDYILKIESFFEKNDIGDEALIKEINRFLNELESLNLLNEDNVSALMLSSKAISLIQPPMEKLVSCYEDYDKVEMILKRLIRIAEMIVEDAKAPKA</sequence>
<reference evidence="1" key="1">
    <citation type="submission" date="2022-02" db="EMBL/GenBank/DDBJ databases">
        <title>The genetically variable rfb locus in Leptospira is a mobile cassette and a molecular signature of serovar identity.</title>
        <authorList>
            <person name="Nieves C."/>
            <person name="Vincent A.T."/>
            <person name="Zarantonelli L."/>
            <person name="Picardeau M."/>
            <person name="Veyrier F.J."/>
            <person name="Buschiazzo A."/>
        </authorList>
    </citation>
    <scope>NUCLEOTIDE SEQUENCE</scope>
    <source>
        <strain evidence="1">IP1512017</strain>
    </source>
</reference>
<dbReference type="Proteomes" id="UP000829829">
    <property type="component" value="Chromosome 1"/>
</dbReference>
<accession>A0A9Q8RNA9</accession>
<evidence type="ECO:0000313" key="1">
    <source>
        <dbReference type="EMBL" id="UOG58105.1"/>
    </source>
</evidence>
<evidence type="ECO:0000313" key="2">
    <source>
        <dbReference type="Proteomes" id="UP000829829"/>
    </source>
</evidence>
<proteinExistence type="predicted"/>
<gene>
    <name evidence="1" type="ORF">MAL03_08465</name>
</gene>
<dbReference type="AlphaFoldDB" id="A0A9Q8RNA9"/>
<dbReference type="EMBL" id="CP091957">
    <property type="protein sequence ID" value="UOG58105.1"/>
    <property type="molecule type" value="Genomic_DNA"/>
</dbReference>
<name>A0A9Q8RNA9_9LEPT</name>
<organism evidence="1 2">
    <name type="scientific">Leptospira noguchii</name>
    <dbReference type="NCBI Taxonomy" id="28182"/>
    <lineage>
        <taxon>Bacteria</taxon>
        <taxon>Pseudomonadati</taxon>
        <taxon>Spirochaetota</taxon>
        <taxon>Spirochaetia</taxon>
        <taxon>Leptospirales</taxon>
        <taxon>Leptospiraceae</taxon>
        <taxon>Leptospira</taxon>
    </lineage>
</organism>
<dbReference type="RefSeq" id="WP_004437274.1">
    <property type="nucleotide sequence ID" value="NZ_CP091928.1"/>
</dbReference>